<dbReference type="EMBL" id="GEDG01020016">
    <property type="protein sequence ID" value="JAP19466.1"/>
    <property type="molecule type" value="Transcribed_RNA"/>
</dbReference>
<proteinExistence type="predicted"/>
<dbReference type="AlphaFoldDB" id="A0A0V0HHJ4"/>
<feature type="non-terminal residue" evidence="1">
    <location>
        <position position="1"/>
    </location>
</feature>
<reference evidence="1" key="1">
    <citation type="submission" date="2015-12" db="EMBL/GenBank/DDBJ databases">
        <title>Gene expression during late stages of embryo sac development: a critical building block for successful pollen-pistil interactions.</title>
        <authorList>
            <person name="Liu Y."/>
            <person name="Joly V."/>
            <person name="Sabar M."/>
            <person name="Matton D.P."/>
        </authorList>
    </citation>
    <scope>NUCLEOTIDE SEQUENCE</scope>
</reference>
<evidence type="ECO:0000313" key="1">
    <source>
        <dbReference type="EMBL" id="JAP19466.1"/>
    </source>
</evidence>
<name>A0A0V0HHJ4_SOLCH</name>
<sequence length="104" mass="12348">TPFPLTTTKAQLPLHRYPKTFLLFHQPSKALLLLHRPISKTLLFLNHPMKANLLLHHHHPKIQSLLLYITNLSRQIPKPLFPLSRTTKLETFHHHHQLSLFFRF</sequence>
<protein>
    <submittedName>
        <fullName evidence="1">Putative ovule protein</fullName>
    </submittedName>
</protein>
<accession>A0A0V0HHJ4</accession>
<organism evidence="1">
    <name type="scientific">Solanum chacoense</name>
    <name type="common">Chaco potato</name>
    <dbReference type="NCBI Taxonomy" id="4108"/>
    <lineage>
        <taxon>Eukaryota</taxon>
        <taxon>Viridiplantae</taxon>
        <taxon>Streptophyta</taxon>
        <taxon>Embryophyta</taxon>
        <taxon>Tracheophyta</taxon>
        <taxon>Spermatophyta</taxon>
        <taxon>Magnoliopsida</taxon>
        <taxon>eudicotyledons</taxon>
        <taxon>Gunneridae</taxon>
        <taxon>Pentapetalae</taxon>
        <taxon>asterids</taxon>
        <taxon>lamiids</taxon>
        <taxon>Solanales</taxon>
        <taxon>Solanaceae</taxon>
        <taxon>Solanoideae</taxon>
        <taxon>Solaneae</taxon>
        <taxon>Solanum</taxon>
    </lineage>
</organism>